<dbReference type="Proteomes" id="UP000327157">
    <property type="component" value="Chromosome 13"/>
</dbReference>
<comment type="caution">
    <text evidence="1">The sequence shown here is derived from an EMBL/GenBank/DDBJ whole genome shotgun (WGS) entry which is preliminary data.</text>
</comment>
<protein>
    <submittedName>
        <fullName evidence="1">S ribonuclease</fullName>
    </submittedName>
</protein>
<reference evidence="1 2" key="3">
    <citation type="submission" date="2019-11" db="EMBL/GenBank/DDBJ databases">
        <title>A de novo genome assembly of a pear dwarfing rootstock.</title>
        <authorList>
            <person name="Wang F."/>
            <person name="Wang J."/>
            <person name="Li S."/>
            <person name="Zhang Y."/>
            <person name="Fang M."/>
            <person name="Ma L."/>
            <person name="Zhao Y."/>
            <person name="Jiang S."/>
        </authorList>
    </citation>
    <scope>NUCLEOTIDE SEQUENCE [LARGE SCALE GENOMIC DNA]</scope>
    <source>
        <strain evidence="1">S2</strain>
        <tissue evidence="1">Leaf</tissue>
    </source>
</reference>
<name>A0A5N5F8T8_9ROSA</name>
<accession>A0A5N5F8T8</accession>
<evidence type="ECO:0000313" key="2">
    <source>
        <dbReference type="Proteomes" id="UP000327157"/>
    </source>
</evidence>
<gene>
    <name evidence="1" type="ORF">D8674_009726</name>
</gene>
<reference evidence="1 2" key="1">
    <citation type="submission" date="2019-09" db="EMBL/GenBank/DDBJ databases">
        <authorList>
            <person name="Ou C."/>
        </authorList>
    </citation>
    <scope>NUCLEOTIDE SEQUENCE [LARGE SCALE GENOMIC DNA]</scope>
    <source>
        <strain evidence="1">S2</strain>
        <tissue evidence="1">Leaf</tissue>
    </source>
</reference>
<keyword evidence="2" id="KW-1185">Reference proteome</keyword>
<organism evidence="1 2">
    <name type="scientific">Pyrus ussuriensis x Pyrus communis</name>
    <dbReference type="NCBI Taxonomy" id="2448454"/>
    <lineage>
        <taxon>Eukaryota</taxon>
        <taxon>Viridiplantae</taxon>
        <taxon>Streptophyta</taxon>
        <taxon>Embryophyta</taxon>
        <taxon>Tracheophyta</taxon>
        <taxon>Spermatophyta</taxon>
        <taxon>Magnoliopsida</taxon>
        <taxon>eudicotyledons</taxon>
        <taxon>Gunneridae</taxon>
        <taxon>Pentapetalae</taxon>
        <taxon>rosids</taxon>
        <taxon>fabids</taxon>
        <taxon>Rosales</taxon>
        <taxon>Rosaceae</taxon>
        <taxon>Amygdaloideae</taxon>
        <taxon>Maleae</taxon>
        <taxon>Pyrus</taxon>
    </lineage>
</organism>
<proteinExistence type="predicted"/>
<dbReference type="EMBL" id="SMOL01000753">
    <property type="protein sequence ID" value="KAB2599455.1"/>
    <property type="molecule type" value="Genomic_DNA"/>
</dbReference>
<dbReference type="AlphaFoldDB" id="A0A5N5F8T8"/>
<dbReference type="OrthoDB" id="10674089at2759"/>
<reference evidence="2" key="2">
    <citation type="submission" date="2019-10" db="EMBL/GenBank/DDBJ databases">
        <title>A de novo genome assembly of a pear dwarfing rootstock.</title>
        <authorList>
            <person name="Wang F."/>
            <person name="Wang J."/>
            <person name="Li S."/>
            <person name="Zhang Y."/>
            <person name="Fang M."/>
            <person name="Ma L."/>
            <person name="Zhao Y."/>
            <person name="Jiang S."/>
        </authorList>
    </citation>
    <scope>NUCLEOTIDE SEQUENCE [LARGE SCALE GENOMIC DNA]</scope>
</reference>
<evidence type="ECO:0000313" key="1">
    <source>
        <dbReference type="EMBL" id="KAB2599455.1"/>
    </source>
</evidence>
<sequence>MCVAILDNAELVKKVVPERRIVWVDLPLADAISFDDLVELYRLHKVNFYLPNFNLSMVQEFYSNIPSNFPESAYANLSTPLVKGQVLKSHLKPFYKIWYVFIHRNVLGTSNNAHGNHRLVPPTNACQDRKIAYLESEINSLRKQFVDFKSLPSLCLPKLVLQHPVDPSSVSFHTVASSDHSSVVAAKMVVIYIAKEKGMSINVHQHFSSFPTSKGKHTRFTYSSNKNEYEESLSHGPCLGDVPVEDAIVAGSLVGSDD</sequence>